<proteinExistence type="inferred from homology"/>
<keyword evidence="7" id="KW-1185">Reference proteome</keyword>
<keyword evidence="3" id="KW-0238">DNA-binding</keyword>
<accession>A0ABQ2LEK0</accession>
<evidence type="ECO:0000313" key="7">
    <source>
        <dbReference type="Proteomes" id="UP000602381"/>
    </source>
</evidence>
<protein>
    <recommendedName>
        <fullName evidence="5">DUF6538 domain-containing protein</fullName>
    </recommendedName>
</protein>
<comment type="similarity">
    <text evidence="1">Belongs to the 'phage' integrase family.</text>
</comment>
<evidence type="ECO:0000256" key="3">
    <source>
        <dbReference type="ARBA" id="ARBA00023125"/>
    </source>
</evidence>
<keyword evidence="2" id="KW-0229">DNA integration</keyword>
<reference evidence="7" key="1">
    <citation type="journal article" date="2019" name="Int. J. Syst. Evol. Microbiol.">
        <title>The Global Catalogue of Microorganisms (GCM) 10K type strain sequencing project: providing services to taxonomists for standard genome sequencing and annotation.</title>
        <authorList>
            <consortium name="The Broad Institute Genomics Platform"/>
            <consortium name="The Broad Institute Genome Sequencing Center for Infectious Disease"/>
            <person name="Wu L."/>
            <person name="Ma J."/>
        </authorList>
    </citation>
    <scope>NUCLEOTIDE SEQUENCE [LARGE SCALE GENOMIC DNA]</scope>
    <source>
        <strain evidence="7">JCM 17843</strain>
    </source>
</reference>
<dbReference type="Proteomes" id="UP000602381">
    <property type="component" value="Unassembled WGS sequence"/>
</dbReference>
<dbReference type="InterPro" id="IPR011010">
    <property type="entry name" value="DNA_brk_join_enz"/>
</dbReference>
<evidence type="ECO:0000256" key="2">
    <source>
        <dbReference type="ARBA" id="ARBA00022908"/>
    </source>
</evidence>
<gene>
    <name evidence="6" type="ORF">GCM10007972_20020</name>
</gene>
<dbReference type="SUPFAM" id="SSF56349">
    <property type="entry name" value="DNA breaking-rejoining enzymes"/>
    <property type="match status" value="1"/>
</dbReference>
<evidence type="ECO:0000259" key="5">
    <source>
        <dbReference type="Pfam" id="PF20172"/>
    </source>
</evidence>
<feature type="domain" description="DUF6538" evidence="5">
    <location>
        <begin position="6"/>
        <end position="71"/>
    </location>
</feature>
<dbReference type="InterPro" id="IPR010998">
    <property type="entry name" value="Integrase_recombinase_N"/>
</dbReference>
<dbReference type="EMBL" id="BMOV01000006">
    <property type="protein sequence ID" value="GGO13626.1"/>
    <property type="molecule type" value="Genomic_DNA"/>
</dbReference>
<name>A0ABQ2LEK0_9PROT</name>
<dbReference type="PANTHER" id="PTHR30349">
    <property type="entry name" value="PHAGE INTEGRASE-RELATED"/>
    <property type="match status" value="1"/>
</dbReference>
<dbReference type="InterPro" id="IPR050090">
    <property type="entry name" value="Tyrosine_recombinase_XerCD"/>
</dbReference>
<dbReference type="Gene3D" id="1.10.443.10">
    <property type="entry name" value="Intergrase catalytic core"/>
    <property type="match status" value="1"/>
</dbReference>
<evidence type="ECO:0000313" key="6">
    <source>
        <dbReference type="EMBL" id="GGO13626.1"/>
    </source>
</evidence>
<evidence type="ECO:0000256" key="1">
    <source>
        <dbReference type="ARBA" id="ARBA00008857"/>
    </source>
</evidence>
<organism evidence="6 7">
    <name type="scientific">Iodidimonas muriae</name>
    <dbReference type="NCBI Taxonomy" id="261467"/>
    <lineage>
        <taxon>Bacteria</taxon>
        <taxon>Pseudomonadati</taxon>
        <taxon>Pseudomonadota</taxon>
        <taxon>Alphaproteobacteria</taxon>
        <taxon>Iodidimonadales</taxon>
        <taxon>Iodidimonadaceae</taxon>
        <taxon>Iodidimonas</taxon>
    </lineage>
</organism>
<dbReference type="InterPro" id="IPR013762">
    <property type="entry name" value="Integrase-like_cat_sf"/>
</dbReference>
<dbReference type="Pfam" id="PF20172">
    <property type="entry name" value="DUF6538"/>
    <property type="match status" value="1"/>
</dbReference>
<dbReference type="InterPro" id="IPR046668">
    <property type="entry name" value="DUF6538"/>
</dbReference>
<dbReference type="PANTHER" id="PTHR30349:SF41">
    <property type="entry name" value="INTEGRASE_RECOMBINASE PROTEIN MJ0367-RELATED"/>
    <property type="match status" value="1"/>
</dbReference>
<dbReference type="RefSeq" id="WP_150005043.1">
    <property type="nucleotide sequence ID" value="NZ_BMOV01000006.1"/>
</dbReference>
<evidence type="ECO:0000256" key="4">
    <source>
        <dbReference type="ARBA" id="ARBA00023172"/>
    </source>
</evidence>
<comment type="caution">
    <text evidence="6">The sequence shown here is derived from an EMBL/GenBank/DDBJ whole genome shotgun (WGS) entry which is preliminary data.</text>
</comment>
<dbReference type="Gene3D" id="1.10.150.130">
    <property type="match status" value="1"/>
</dbReference>
<sequence>MGHGTHVKKRAGGGFAFNIKIPRDIAHHFPAKTGRPKSHITLGLGTRDYQLALKKAEAMALRWKAEFSRLREQPYSDPLSPDRLYEESLTAYLAGPNEVAAEEKPLEERQAALKQEALALQQEIDRRELESYDRLPPDLKARLDALEDARRSLRGQVPKNAEAYEPNFGALGESWLKYWEKTARSAGRSTQTAQQYAPAIRLFAGFIGPKTMRQITREDVSYYVDILQTFDRNWGRSRGVSQLNFWDLKTRFAHAENRLTDRVVRQHLRILSTIWTWADGQGLCASHNPFHGFLSHFRNAGLPQLAWRDQDITTLLSPPPASLALNGAIILALFSGLRAMEIAALLWQDLQWVNDMPVLHIRSLKPKTHERIIPLHPRLQWLWEQAPRQKQDALIWPEFSGKGALLSKAFGGHKRERGFVSRQRSFQSFRKTVTEALQKQHISSDEIRYLLGLSPQSLGAGLSSMPPLPLARCHEIIQAIDYPVIDPACFYPGQE</sequence>
<keyword evidence="4" id="KW-0233">DNA recombination</keyword>